<comment type="caution">
    <text evidence="21">The sequence shown here is derived from an EMBL/GenBank/DDBJ whole genome shotgun (WGS) entry which is preliminary data.</text>
</comment>
<evidence type="ECO:0000256" key="11">
    <source>
        <dbReference type="ARBA" id="ARBA00051637"/>
    </source>
</evidence>
<evidence type="ECO:0000256" key="15">
    <source>
        <dbReference type="ARBA" id="ARBA00052668"/>
    </source>
</evidence>
<dbReference type="CDD" id="cd05371">
    <property type="entry name" value="HSD10-like_SDR_c"/>
    <property type="match status" value="1"/>
</dbReference>
<comment type="catalytic activity">
    <reaction evidence="12">
        <text>ursodeoxycholate + NAD(+) = 7-oxolithocholate + NADH + H(+)</text>
        <dbReference type="Rhea" id="RHEA:42028"/>
        <dbReference type="ChEBI" id="CHEBI:15378"/>
        <dbReference type="ChEBI" id="CHEBI:57540"/>
        <dbReference type="ChEBI" id="CHEBI:57945"/>
        <dbReference type="ChEBI" id="CHEBI:78604"/>
        <dbReference type="ChEBI" id="CHEBI:78605"/>
    </reaction>
    <physiologicalReaction direction="left-to-right" evidence="12">
        <dbReference type="Rhea" id="RHEA:42029"/>
    </physiologicalReaction>
</comment>
<sequence>MASIGTVKGMVGLVTGAASGLGRATAERFVREGAKVILCDLPSSSGQDVAKSLGDNCVFSPTDVTSEADVKQALAVAQEKFGRLDMAINCAGIGVAFKTYNFNKDKPHSLEDFARVLTVNTVGSFNVIRLAVGLMGKNEPNADKQRGVVVNTASVAAYDGQMGQAAYSASKGAIVGMTLPIARDLANQGIRVCTVAPGLFDTPLLASLPEKVRTFLASTVPNPSRLGHPDEFAHLVQCIVENPMMNGEVIRVDGALRMMP</sequence>
<evidence type="ECO:0000256" key="4">
    <source>
        <dbReference type="ARBA" id="ARBA00024072"/>
    </source>
</evidence>
<comment type="catalytic activity">
    <reaction evidence="15">
        <text>11-dehydrocorticosterone + NAD(+) = pregn-4-ene-3,11,20,21-tetraone + NADH + H(+)</text>
        <dbReference type="Rhea" id="RHEA:42020"/>
        <dbReference type="ChEBI" id="CHEBI:15378"/>
        <dbReference type="ChEBI" id="CHEBI:57540"/>
        <dbReference type="ChEBI" id="CHEBI:57945"/>
        <dbReference type="ChEBI" id="CHEBI:78600"/>
        <dbReference type="ChEBI" id="CHEBI:78601"/>
    </reaction>
    <physiologicalReaction direction="left-to-right" evidence="15">
        <dbReference type="Rhea" id="RHEA:42021"/>
    </physiologicalReaction>
</comment>
<comment type="catalytic activity">
    <reaction evidence="8">
        <text>17beta-hydroxy-5alpha-androstan-3-one + NAD(+) = 5alpha-androstan-3,17-dione + NADH + H(+)</text>
        <dbReference type="Rhea" id="RHEA:41992"/>
        <dbReference type="ChEBI" id="CHEBI:15378"/>
        <dbReference type="ChEBI" id="CHEBI:15994"/>
        <dbReference type="ChEBI" id="CHEBI:16330"/>
        <dbReference type="ChEBI" id="CHEBI:57540"/>
        <dbReference type="ChEBI" id="CHEBI:57945"/>
    </reaction>
    <physiologicalReaction direction="left-to-right" evidence="8">
        <dbReference type="Rhea" id="RHEA:41993"/>
    </physiologicalReaction>
</comment>
<dbReference type="PROSITE" id="PS00061">
    <property type="entry name" value="ADH_SHORT"/>
    <property type="match status" value="1"/>
</dbReference>
<dbReference type="SUPFAM" id="SSF51735">
    <property type="entry name" value="NAD(P)-binding Rossmann-fold domains"/>
    <property type="match status" value="1"/>
</dbReference>
<dbReference type="InterPro" id="IPR020904">
    <property type="entry name" value="Sc_DH/Rdtase_CS"/>
</dbReference>
<dbReference type="AlphaFoldDB" id="A0AAN9GBP7"/>
<comment type="catalytic activity">
    <reaction evidence="7">
        <text>5alpha-androstane-3alpha,17beta-diol + NAD(+) = 17beta-hydroxy-5alpha-androstan-3-one + NADH + H(+)</text>
        <dbReference type="Rhea" id="RHEA:42004"/>
        <dbReference type="ChEBI" id="CHEBI:15378"/>
        <dbReference type="ChEBI" id="CHEBI:16330"/>
        <dbReference type="ChEBI" id="CHEBI:36713"/>
        <dbReference type="ChEBI" id="CHEBI:57540"/>
        <dbReference type="ChEBI" id="CHEBI:57945"/>
        <dbReference type="EC" id="1.1.1.53"/>
    </reaction>
    <physiologicalReaction direction="right-to-left" evidence="7">
        <dbReference type="Rhea" id="RHEA:42006"/>
    </physiologicalReaction>
</comment>
<evidence type="ECO:0000313" key="22">
    <source>
        <dbReference type="Proteomes" id="UP001374579"/>
    </source>
</evidence>
<dbReference type="FunFam" id="3.40.50.720:FF:000215">
    <property type="entry name" value="3-hydroxyacyl-CoA dehydrogenase type-2"/>
    <property type="match status" value="1"/>
</dbReference>
<comment type="catalytic activity">
    <reaction evidence="5">
        <text>17beta-estradiol + NAD(+) = estrone + NADH + H(+)</text>
        <dbReference type="Rhea" id="RHEA:24612"/>
        <dbReference type="ChEBI" id="CHEBI:15378"/>
        <dbReference type="ChEBI" id="CHEBI:16469"/>
        <dbReference type="ChEBI" id="CHEBI:17263"/>
        <dbReference type="ChEBI" id="CHEBI:57540"/>
        <dbReference type="ChEBI" id="CHEBI:57945"/>
        <dbReference type="EC" id="1.1.1.62"/>
    </reaction>
    <physiologicalReaction direction="left-to-right" evidence="5">
        <dbReference type="Rhea" id="RHEA:24613"/>
    </physiologicalReaction>
</comment>
<evidence type="ECO:0000256" key="20">
    <source>
        <dbReference type="RuleBase" id="RU000363"/>
    </source>
</evidence>
<name>A0AAN9GBP7_9CAEN</name>
<keyword evidence="22" id="KW-1185">Reference proteome</keyword>
<evidence type="ECO:0000256" key="14">
    <source>
        <dbReference type="ARBA" id="ARBA00052417"/>
    </source>
</evidence>
<protein>
    <recommendedName>
        <fullName evidence="16">3-hydroxyacyl-CoA dehydrogenase type-2</fullName>
        <ecNumber evidence="3">1.1.1.53</ecNumber>
        <ecNumber evidence="4">1.1.1.62</ecNumber>
    </recommendedName>
    <alternativeName>
        <fullName evidence="18">3-hydroxyacyl-CoA dehydrogenase type II</fullName>
    </alternativeName>
    <alternativeName>
        <fullName evidence="19">Mitochondrial ribonuclease P protein 2</fullName>
    </alternativeName>
    <alternativeName>
        <fullName evidence="17">Type II HADH</fullName>
    </alternativeName>
</protein>
<evidence type="ECO:0000256" key="10">
    <source>
        <dbReference type="ARBA" id="ARBA00051004"/>
    </source>
</evidence>
<comment type="catalytic activity">
    <reaction evidence="10">
        <text>(3S)-3-hydroxybutanoyl-CoA + NAD(+) = acetoacetyl-CoA + NADH + H(+)</text>
        <dbReference type="Rhea" id="RHEA:30799"/>
        <dbReference type="ChEBI" id="CHEBI:15378"/>
        <dbReference type="ChEBI" id="CHEBI:57286"/>
        <dbReference type="ChEBI" id="CHEBI:57316"/>
        <dbReference type="ChEBI" id="CHEBI:57540"/>
        <dbReference type="ChEBI" id="CHEBI:57945"/>
    </reaction>
    <physiologicalReaction direction="left-to-right" evidence="10">
        <dbReference type="Rhea" id="RHEA:30800"/>
    </physiologicalReaction>
    <physiologicalReaction direction="right-to-left" evidence="10">
        <dbReference type="Rhea" id="RHEA:30801"/>
    </physiologicalReaction>
</comment>
<dbReference type="EC" id="1.1.1.62" evidence="4"/>
<evidence type="ECO:0000256" key="8">
    <source>
        <dbReference type="ARBA" id="ARBA00050435"/>
    </source>
</evidence>
<comment type="catalytic activity">
    <reaction evidence="14">
        <text>cortisone + NAD(+) = 17alpha-hydroxypregn-4-en-3,11,20-trione-21-al + NADH + H(+)</text>
        <dbReference type="Rhea" id="RHEA:42016"/>
        <dbReference type="ChEBI" id="CHEBI:15378"/>
        <dbReference type="ChEBI" id="CHEBI:16962"/>
        <dbReference type="ChEBI" id="CHEBI:57540"/>
        <dbReference type="ChEBI" id="CHEBI:57945"/>
        <dbReference type="ChEBI" id="CHEBI:78596"/>
    </reaction>
    <physiologicalReaction direction="left-to-right" evidence="14">
        <dbReference type="Rhea" id="RHEA:42017"/>
    </physiologicalReaction>
</comment>
<dbReference type="GO" id="GO:0003857">
    <property type="term" value="F:(3S)-3-hydroxyacyl-CoA dehydrogenase (NAD+) activity"/>
    <property type="evidence" value="ECO:0007669"/>
    <property type="project" value="UniProtKB-EC"/>
</dbReference>
<comment type="similarity">
    <text evidence="1 20">Belongs to the short-chain dehydrogenases/reductases (SDR) family.</text>
</comment>
<evidence type="ECO:0000256" key="18">
    <source>
        <dbReference type="ARBA" id="ARBA00082293"/>
    </source>
</evidence>
<evidence type="ECO:0000256" key="19">
    <source>
        <dbReference type="ARBA" id="ARBA00082399"/>
    </source>
</evidence>
<evidence type="ECO:0000256" key="3">
    <source>
        <dbReference type="ARBA" id="ARBA00024071"/>
    </source>
</evidence>
<dbReference type="GO" id="GO:0047044">
    <property type="term" value="F:androstan-3-alpha,17-beta-diol dehydrogenase (NAD+) activity"/>
    <property type="evidence" value="ECO:0007669"/>
    <property type="project" value="UniProtKB-EC"/>
</dbReference>
<evidence type="ECO:0000256" key="6">
    <source>
        <dbReference type="ARBA" id="ARBA00050141"/>
    </source>
</evidence>
<evidence type="ECO:0000256" key="1">
    <source>
        <dbReference type="ARBA" id="ARBA00006484"/>
    </source>
</evidence>
<evidence type="ECO:0000256" key="7">
    <source>
        <dbReference type="ARBA" id="ARBA00050365"/>
    </source>
</evidence>
<dbReference type="PRINTS" id="PR00081">
    <property type="entry name" value="GDHRDH"/>
</dbReference>
<evidence type="ECO:0000256" key="12">
    <source>
        <dbReference type="ARBA" id="ARBA00051831"/>
    </source>
</evidence>
<dbReference type="GO" id="GO:0006631">
    <property type="term" value="P:fatty acid metabolic process"/>
    <property type="evidence" value="ECO:0007669"/>
    <property type="project" value="TreeGrafter"/>
</dbReference>
<evidence type="ECO:0000256" key="13">
    <source>
        <dbReference type="ARBA" id="ARBA00052095"/>
    </source>
</evidence>
<evidence type="ECO:0000256" key="2">
    <source>
        <dbReference type="ARBA" id="ARBA00023002"/>
    </source>
</evidence>
<dbReference type="Pfam" id="PF00106">
    <property type="entry name" value="adh_short"/>
    <property type="match status" value="1"/>
</dbReference>
<comment type="catalytic activity">
    <reaction evidence="13">
        <text>5alpha-pregnan-20beta-ol-3-one + NAD(+) = 5alpha-pregnane-3,20-dione + NADH + H(+)</text>
        <dbReference type="Rhea" id="RHEA:42008"/>
        <dbReference type="ChEBI" id="CHEBI:15378"/>
        <dbReference type="ChEBI" id="CHEBI:28952"/>
        <dbReference type="ChEBI" id="CHEBI:57540"/>
        <dbReference type="ChEBI" id="CHEBI:57945"/>
        <dbReference type="ChEBI" id="CHEBI:78594"/>
    </reaction>
    <physiologicalReaction direction="left-to-right" evidence="13">
        <dbReference type="Rhea" id="RHEA:42009"/>
    </physiologicalReaction>
</comment>
<evidence type="ECO:0000256" key="5">
    <source>
        <dbReference type="ARBA" id="ARBA00049381"/>
    </source>
</evidence>
<keyword evidence="2" id="KW-0560">Oxidoreductase</keyword>
<comment type="catalytic activity">
    <reaction evidence="11">
        <text>3beta,7beta-dihydroxy-5beta-cholan-24-oate + NAD(+) = 3beta-hydroxy-7-oxo-5beta-cholan-24-oate + NADH + H(+)</text>
        <dbReference type="Rhea" id="RHEA:42024"/>
        <dbReference type="ChEBI" id="CHEBI:15378"/>
        <dbReference type="ChEBI" id="CHEBI:57540"/>
        <dbReference type="ChEBI" id="CHEBI:57945"/>
        <dbReference type="ChEBI" id="CHEBI:78602"/>
        <dbReference type="ChEBI" id="CHEBI:78603"/>
    </reaction>
    <physiologicalReaction direction="left-to-right" evidence="11">
        <dbReference type="Rhea" id="RHEA:42025"/>
    </physiologicalReaction>
</comment>
<dbReference type="InterPro" id="IPR036291">
    <property type="entry name" value="NAD(P)-bd_dom_sf"/>
</dbReference>
<dbReference type="Proteomes" id="UP001374579">
    <property type="component" value="Unassembled WGS sequence"/>
</dbReference>
<evidence type="ECO:0000313" key="21">
    <source>
        <dbReference type="EMBL" id="KAK7102347.1"/>
    </source>
</evidence>
<dbReference type="PRINTS" id="PR00080">
    <property type="entry name" value="SDRFAMILY"/>
</dbReference>
<reference evidence="21 22" key="1">
    <citation type="submission" date="2024-02" db="EMBL/GenBank/DDBJ databases">
        <title>Chromosome-scale genome assembly of the rough periwinkle Littorina saxatilis.</title>
        <authorList>
            <person name="De Jode A."/>
            <person name="Faria R."/>
            <person name="Formenti G."/>
            <person name="Sims Y."/>
            <person name="Smith T.P."/>
            <person name="Tracey A."/>
            <person name="Wood J.M.D."/>
            <person name="Zagrodzka Z.B."/>
            <person name="Johannesson K."/>
            <person name="Butlin R.K."/>
            <person name="Leder E.H."/>
        </authorList>
    </citation>
    <scope>NUCLEOTIDE SEQUENCE [LARGE SCALE GENOMIC DNA]</scope>
    <source>
        <strain evidence="21">Snail1</strain>
        <tissue evidence="21">Muscle</tissue>
    </source>
</reference>
<comment type="catalytic activity">
    <reaction evidence="6">
        <text>a (3S)-3-hydroxyacyl-CoA + NAD(+) = a 3-oxoacyl-CoA + NADH + H(+)</text>
        <dbReference type="Rhea" id="RHEA:22432"/>
        <dbReference type="ChEBI" id="CHEBI:15378"/>
        <dbReference type="ChEBI" id="CHEBI:57318"/>
        <dbReference type="ChEBI" id="CHEBI:57540"/>
        <dbReference type="ChEBI" id="CHEBI:57945"/>
        <dbReference type="ChEBI" id="CHEBI:90726"/>
        <dbReference type="EC" id="1.1.1.35"/>
    </reaction>
    <physiologicalReaction direction="left-to-right" evidence="6">
        <dbReference type="Rhea" id="RHEA:22433"/>
    </physiologicalReaction>
    <physiologicalReaction direction="right-to-left" evidence="6">
        <dbReference type="Rhea" id="RHEA:22434"/>
    </physiologicalReaction>
</comment>
<dbReference type="EC" id="1.1.1.53" evidence="3"/>
<dbReference type="GO" id="GO:0008209">
    <property type="term" value="P:androgen metabolic process"/>
    <property type="evidence" value="ECO:0007669"/>
    <property type="project" value="TreeGrafter"/>
</dbReference>
<organism evidence="21 22">
    <name type="scientific">Littorina saxatilis</name>
    <dbReference type="NCBI Taxonomy" id="31220"/>
    <lineage>
        <taxon>Eukaryota</taxon>
        <taxon>Metazoa</taxon>
        <taxon>Spiralia</taxon>
        <taxon>Lophotrochozoa</taxon>
        <taxon>Mollusca</taxon>
        <taxon>Gastropoda</taxon>
        <taxon>Caenogastropoda</taxon>
        <taxon>Littorinimorpha</taxon>
        <taxon>Littorinoidea</taxon>
        <taxon>Littorinidae</taxon>
        <taxon>Littorina</taxon>
    </lineage>
</organism>
<dbReference type="InterPro" id="IPR002347">
    <property type="entry name" value="SDR_fam"/>
</dbReference>
<dbReference type="GO" id="GO:0005739">
    <property type="term" value="C:mitochondrion"/>
    <property type="evidence" value="ECO:0007669"/>
    <property type="project" value="TreeGrafter"/>
</dbReference>
<proteinExistence type="inferred from homology"/>
<dbReference type="PANTHER" id="PTHR43658:SF8">
    <property type="entry name" value="17-BETA-HYDROXYSTEROID DEHYDROGENASE 14-RELATED"/>
    <property type="match status" value="1"/>
</dbReference>
<evidence type="ECO:0000256" key="17">
    <source>
        <dbReference type="ARBA" id="ARBA00079624"/>
    </source>
</evidence>
<comment type="catalytic activity">
    <reaction evidence="9">
        <text>cortisol + NAD(+) = 11beta,17alpha-dihydroxypregn-4-ene-3,20,21-trione + NADH + H(+)</text>
        <dbReference type="Rhea" id="RHEA:42012"/>
        <dbReference type="ChEBI" id="CHEBI:15378"/>
        <dbReference type="ChEBI" id="CHEBI:17650"/>
        <dbReference type="ChEBI" id="CHEBI:57540"/>
        <dbReference type="ChEBI" id="CHEBI:57945"/>
        <dbReference type="ChEBI" id="CHEBI:78595"/>
    </reaction>
    <physiologicalReaction direction="left-to-right" evidence="9">
        <dbReference type="Rhea" id="RHEA:42013"/>
    </physiologicalReaction>
</comment>
<dbReference type="GO" id="GO:0004303">
    <property type="term" value="F:estradiol 17-beta-dehydrogenase [NAD(P)+] activity"/>
    <property type="evidence" value="ECO:0007669"/>
    <property type="project" value="UniProtKB-EC"/>
</dbReference>
<gene>
    <name evidence="21" type="ORF">V1264_020581</name>
</gene>
<evidence type="ECO:0000256" key="9">
    <source>
        <dbReference type="ARBA" id="ARBA00050927"/>
    </source>
</evidence>
<evidence type="ECO:0000256" key="16">
    <source>
        <dbReference type="ARBA" id="ARBA00072938"/>
    </source>
</evidence>
<accession>A0AAN9GBP7</accession>
<dbReference type="EMBL" id="JBAMIC010000010">
    <property type="protein sequence ID" value="KAK7102347.1"/>
    <property type="molecule type" value="Genomic_DNA"/>
</dbReference>
<dbReference type="Gene3D" id="3.40.50.720">
    <property type="entry name" value="NAD(P)-binding Rossmann-like Domain"/>
    <property type="match status" value="1"/>
</dbReference>
<dbReference type="PANTHER" id="PTHR43658">
    <property type="entry name" value="SHORT-CHAIN DEHYDROGENASE/REDUCTASE"/>
    <property type="match status" value="1"/>
</dbReference>
<dbReference type="GO" id="GO:0008210">
    <property type="term" value="P:estrogen metabolic process"/>
    <property type="evidence" value="ECO:0007669"/>
    <property type="project" value="TreeGrafter"/>
</dbReference>